<dbReference type="Gene3D" id="3.90.1150.10">
    <property type="entry name" value="Aspartate Aminotransferase, domain 1"/>
    <property type="match status" value="1"/>
</dbReference>
<dbReference type="InterPro" id="IPR015421">
    <property type="entry name" value="PyrdxlP-dep_Trfase_major"/>
</dbReference>
<dbReference type="Gene3D" id="3.40.640.10">
    <property type="entry name" value="Type I PLP-dependent aspartate aminotransferase-like (Major domain)"/>
    <property type="match status" value="1"/>
</dbReference>
<evidence type="ECO:0000313" key="3">
    <source>
        <dbReference type="Proteomes" id="UP000695022"/>
    </source>
</evidence>
<reference evidence="4" key="1">
    <citation type="submission" date="2025-08" db="UniProtKB">
        <authorList>
            <consortium name="RefSeq"/>
        </authorList>
    </citation>
    <scope>IDENTIFICATION</scope>
</reference>
<proteinExistence type="predicted"/>
<evidence type="ECO:0000313" key="4">
    <source>
        <dbReference type="RefSeq" id="XP_014661428.1"/>
    </source>
</evidence>
<dbReference type="GeneID" id="106804667"/>
<dbReference type="PANTHER" id="PTHR43686:SF1">
    <property type="entry name" value="AMINOTRAN_5 DOMAIN-CONTAINING PROTEIN"/>
    <property type="match status" value="1"/>
</dbReference>
<gene>
    <name evidence="4" type="primary">LOC106804667</name>
</gene>
<dbReference type="PANTHER" id="PTHR43686">
    <property type="entry name" value="SULFURTRANSFERASE-RELATED"/>
    <property type="match status" value="1"/>
</dbReference>
<feature type="region of interest" description="Disordered" evidence="1">
    <location>
        <begin position="16"/>
        <end position="59"/>
    </location>
</feature>
<feature type="region of interest" description="Disordered" evidence="1">
    <location>
        <begin position="747"/>
        <end position="779"/>
    </location>
</feature>
<dbReference type="Proteomes" id="UP000695022">
    <property type="component" value="Unplaced"/>
</dbReference>
<organism evidence="3 4">
    <name type="scientific">Priapulus caudatus</name>
    <name type="common">Priapulid worm</name>
    <dbReference type="NCBI Taxonomy" id="37621"/>
    <lineage>
        <taxon>Eukaryota</taxon>
        <taxon>Metazoa</taxon>
        <taxon>Ecdysozoa</taxon>
        <taxon>Scalidophora</taxon>
        <taxon>Priapulida</taxon>
        <taxon>Priapulimorpha</taxon>
        <taxon>Priapulimorphida</taxon>
        <taxon>Priapulidae</taxon>
        <taxon>Priapulus</taxon>
    </lineage>
</organism>
<dbReference type="InterPro" id="IPR015424">
    <property type="entry name" value="PyrdxlP-dep_Trfase"/>
</dbReference>
<feature type="domain" description="Aminotransferase class V" evidence="2">
    <location>
        <begin position="90"/>
        <end position="453"/>
    </location>
</feature>
<dbReference type="SUPFAM" id="SSF53383">
    <property type="entry name" value="PLP-dependent transferases"/>
    <property type="match status" value="1"/>
</dbReference>
<name>A0ABM1DNA7_PRICU</name>
<evidence type="ECO:0000256" key="1">
    <source>
        <dbReference type="SAM" id="MobiDB-lite"/>
    </source>
</evidence>
<dbReference type="InterPro" id="IPR015422">
    <property type="entry name" value="PyrdxlP-dep_Trfase_small"/>
</dbReference>
<sequence>MTETRTRSCFYIEHDPDSQANIASKNDGNNGSNPSMKCDDVEDVQGEKGSSEDSDVEEDAPCENLLEYIDLNVIGHDTVFEGPFGLRTVIYCDYTASGRPLKFIEEYIMHYVYALYANTHTTTSITSRQTTQFRHEARDIIKKCVNASEQDVVIFTGSGTTGAIHKLISALQLNNNMTAYNTVVIVGPYEHHSNILPWKESGVRKIVRIPDTSKGQVDLYDLERQLQTWKEEGLQIITAFSAASNVTGIVTDTVAVGELVHKYGGLCFWDYATAAPYLKIDMNPTETGYKDAMFCSPHKFVGGPGSPGVLIAKKHLFRNPVPHGCGGGTVLFVTRDTHLYLQDIEMREEGGTPAIIESIRAGMVFQLKHEVGTDVIEEREDELCRKAFAAWKRNPNMRILGSHTSRRLPIFAFLVFNQETGKFLHHNFISVLLNDLYGIQARGGCACAGPYAQDLLGIDEDMAREFTEFLSQTPKDGETTLKQALEIMKPGFVRLNLPYFFPDDVVDFVLDAVDMVCTYGWKLLPQYVYNAHTGSWQHRNFNYDSNLFSLHKIHYSKVGMVIEEDAFPFMTNPLSIDQVAARAVQIFEKAHLMLSKAESMKDSPLSVMIDEEKLGLVWFVEPREAYLHLAISKLSVAPKPGIPFQPRSGSRKVVDEDGRENKQLRASWKRRRYSPNQMSFWMKHGQFHTHDACIVARVQEAWSTGHLPVISEDSKDVYVLGNDSEKLTKVDPAFSIPLMMKDHASRWATPGTISPHSGQHTPVSDDGSPKVTRSPRLSVDVGTCRPLPAAKRKGNVKCPLM</sequence>
<dbReference type="Pfam" id="PF00266">
    <property type="entry name" value="Aminotran_5"/>
    <property type="match status" value="1"/>
</dbReference>
<accession>A0ABM1DNA7</accession>
<evidence type="ECO:0000259" key="2">
    <source>
        <dbReference type="Pfam" id="PF00266"/>
    </source>
</evidence>
<feature type="compositionally biased region" description="Polar residues" evidence="1">
    <location>
        <begin position="18"/>
        <end position="35"/>
    </location>
</feature>
<keyword evidence="3" id="KW-1185">Reference proteome</keyword>
<protein>
    <submittedName>
        <fullName evidence="4">Uncharacterized protein LOC106804667 isoform X1</fullName>
    </submittedName>
</protein>
<feature type="compositionally biased region" description="Polar residues" evidence="1">
    <location>
        <begin position="751"/>
        <end position="762"/>
    </location>
</feature>
<dbReference type="RefSeq" id="XP_014661428.1">
    <property type="nucleotide sequence ID" value="XM_014805942.1"/>
</dbReference>
<dbReference type="InterPro" id="IPR000192">
    <property type="entry name" value="Aminotrans_V_dom"/>
</dbReference>